<protein>
    <recommendedName>
        <fullName evidence="3">Sulfotransferase</fullName>
        <ecNumber evidence="3">2.8.2.-</ecNumber>
    </recommendedName>
</protein>
<comment type="caution">
    <text evidence="5">The sequence shown here is derived from an EMBL/GenBank/DDBJ whole genome shotgun (WGS) entry which is preliminary data.</text>
</comment>
<dbReference type="Proteomes" id="UP000215914">
    <property type="component" value="Unassembled WGS sequence"/>
</dbReference>
<dbReference type="EC" id="2.8.2.-" evidence="3"/>
<evidence type="ECO:0000259" key="4">
    <source>
        <dbReference type="Pfam" id="PF00685"/>
    </source>
</evidence>
<dbReference type="Pfam" id="PF00685">
    <property type="entry name" value="Sulfotransfer_1"/>
    <property type="match status" value="1"/>
</dbReference>
<sequence>METKVMSARDIEEMIKTFPQYTHSWVKGREIMYNYQGIWCHPKFLEGIISAQHTFKAQPSDVFLCSHPKSGTTWLKAIAFAIVTRQKFDESNTPLLTNIPHNCIPSLEKNIEQILENRHIDNSCITPIATHIPYNLLPESIRASNCKIVYIYRDIKDVIVSYYHFMLGRLNVPIEDAPFEEAFDEFCQGINVFGPIWDHLSGFAKASLERPEITLLLKYEDMIKDPTSNVKRLAEFIGYPFTTQEEKEGVIERIIKMCSFENLSKLEVNRSGIQNGERARAIVSENRLYFRKGKVGDWENHFTDEMKEKIDKLINEKLSHTGLALK</sequence>
<gene>
    <name evidence="5" type="ORF">HanXRQr2_Chr12g0543111</name>
</gene>
<keyword evidence="2 3" id="KW-0808">Transferase</keyword>
<dbReference type="Gramene" id="mRNA:HanXRQr2_Chr12g0543111">
    <property type="protein sequence ID" value="CDS:HanXRQr2_Chr12g0543111.1"/>
    <property type="gene ID" value="HanXRQr2_Chr12g0543111"/>
</dbReference>
<accession>A0A9K3HGX7</accession>
<feature type="domain" description="Sulfotransferase" evidence="4">
    <location>
        <begin position="59"/>
        <end position="322"/>
    </location>
</feature>
<dbReference type="InterPro" id="IPR000863">
    <property type="entry name" value="Sulfotransferase_dom"/>
</dbReference>
<dbReference type="GO" id="GO:0051923">
    <property type="term" value="P:sulfation"/>
    <property type="evidence" value="ECO:0000318"/>
    <property type="project" value="GO_Central"/>
</dbReference>
<dbReference type="SUPFAM" id="SSF52540">
    <property type="entry name" value="P-loop containing nucleoside triphosphate hydrolases"/>
    <property type="match status" value="1"/>
</dbReference>
<keyword evidence="6" id="KW-1185">Reference proteome</keyword>
<dbReference type="GO" id="GO:0008146">
    <property type="term" value="F:sulfotransferase activity"/>
    <property type="evidence" value="ECO:0000318"/>
    <property type="project" value="GO_Central"/>
</dbReference>
<dbReference type="InterPro" id="IPR027417">
    <property type="entry name" value="P-loop_NTPase"/>
</dbReference>
<organism evidence="5 6">
    <name type="scientific">Helianthus annuus</name>
    <name type="common">Common sunflower</name>
    <dbReference type="NCBI Taxonomy" id="4232"/>
    <lineage>
        <taxon>Eukaryota</taxon>
        <taxon>Viridiplantae</taxon>
        <taxon>Streptophyta</taxon>
        <taxon>Embryophyta</taxon>
        <taxon>Tracheophyta</taxon>
        <taxon>Spermatophyta</taxon>
        <taxon>Magnoliopsida</taxon>
        <taxon>eudicotyledons</taxon>
        <taxon>Gunneridae</taxon>
        <taxon>Pentapetalae</taxon>
        <taxon>asterids</taxon>
        <taxon>campanulids</taxon>
        <taxon>Asterales</taxon>
        <taxon>Asteraceae</taxon>
        <taxon>Asteroideae</taxon>
        <taxon>Heliantheae alliance</taxon>
        <taxon>Heliantheae</taxon>
        <taxon>Helianthus</taxon>
    </lineage>
</organism>
<evidence type="ECO:0000256" key="2">
    <source>
        <dbReference type="ARBA" id="ARBA00022679"/>
    </source>
</evidence>
<name>A0A9K3HGX7_HELAN</name>
<dbReference type="Gene3D" id="3.40.50.300">
    <property type="entry name" value="P-loop containing nucleotide triphosphate hydrolases"/>
    <property type="match status" value="1"/>
</dbReference>
<reference evidence="5" key="2">
    <citation type="submission" date="2020-06" db="EMBL/GenBank/DDBJ databases">
        <title>Helianthus annuus Genome sequencing and assembly Release 2.</title>
        <authorList>
            <person name="Gouzy J."/>
            <person name="Langlade N."/>
            <person name="Munos S."/>
        </authorList>
    </citation>
    <scope>NUCLEOTIDE SEQUENCE</scope>
    <source>
        <tissue evidence="5">Leaves</tissue>
    </source>
</reference>
<evidence type="ECO:0000313" key="5">
    <source>
        <dbReference type="EMBL" id="KAF5778063.1"/>
    </source>
</evidence>
<proteinExistence type="inferred from homology"/>
<evidence type="ECO:0000313" key="6">
    <source>
        <dbReference type="Proteomes" id="UP000215914"/>
    </source>
</evidence>
<dbReference type="EMBL" id="MNCJ02000327">
    <property type="protein sequence ID" value="KAF5778063.1"/>
    <property type="molecule type" value="Genomic_DNA"/>
</dbReference>
<dbReference type="OrthoDB" id="205623at2759"/>
<dbReference type="PANTHER" id="PTHR11783">
    <property type="entry name" value="SULFOTRANSFERASE SULT"/>
    <property type="match status" value="1"/>
</dbReference>
<reference evidence="5" key="1">
    <citation type="journal article" date="2017" name="Nature">
        <title>The sunflower genome provides insights into oil metabolism, flowering and Asterid evolution.</title>
        <authorList>
            <person name="Badouin H."/>
            <person name="Gouzy J."/>
            <person name="Grassa C.J."/>
            <person name="Murat F."/>
            <person name="Staton S.E."/>
            <person name="Cottret L."/>
            <person name="Lelandais-Briere C."/>
            <person name="Owens G.L."/>
            <person name="Carrere S."/>
            <person name="Mayjonade B."/>
            <person name="Legrand L."/>
            <person name="Gill N."/>
            <person name="Kane N.C."/>
            <person name="Bowers J.E."/>
            <person name="Hubner S."/>
            <person name="Bellec A."/>
            <person name="Berard A."/>
            <person name="Berges H."/>
            <person name="Blanchet N."/>
            <person name="Boniface M.C."/>
            <person name="Brunel D."/>
            <person name="Catrice O."/>
            <person name="Chaidir N."/>
            <person name="Claudel C."/>
            <person name="Donnadieu C."/>
            <person name="Faraut T."/>
            <person name="Fievet G."/>
            <person name="Helmstetter N."/>
            <person name="King M."/>
            <person name="Knapp S.J."/>
            <person name="Lai Z."/>
            <person name="Le Paslier M.C."/>
            <person name="Lippi Y."/>
            <person name="Lorenzon L."/>
            <person name="Mandel J.R."/>
            <person name="Marage G."/>
            <person name="Marchand G."/>
            <person name="Marquand E."/>
            <person name="Bret-Mestries E."/>
            <person name="Morien E."/>
            <person name="Nambeesan S."/>
            <person name="Nguyen T."/>
            <person name="Pegot-Espagnet P."/>
            <person name="Pouilly N."/>
            <person name="Raftis F."/>
            <person name="Sallet E."/>
            <person name="Schiex T."/>
            <person name="Thomas J."/>
            <person name="Vandecasteele C."/>
            <person name="Vares D."/>
            <person name="Vear F."/>
            <person name="Vautrin S."/>
            <person name="Crespi M."/>
            <person name="Mangin B."/>
            <person name="Burke J.M."/>
            <person name="Salse J."/>
            <person name="Munos S."/>
            <person name="Vincourt P."/>
            <person name="Rieseberg L.H."/>
            <person name="Langlade N.B."/>
        </authorList>
    </citation>
    <scope>NUCLEOTIDE SEQUENCE</scope>
    <source>
        <tissue evidence="5">Leaves</tissue>
    </source>
</reference>
<comment type="similarity">
    <text evidence="1 3">Belongs to the sulfotransferase 1 family.</text>
</comment>
<evidence type="ECO:0000256" key="3">
    <source>
        <dbReference type="RuleBase" id="RU361155"/>
    </source>
</evidence>
<dbReference type="GO" id="GO:0005737">
    <property type="term" value="C:cytoplasm"/>
    <property type="evidence" value="ECO:0000318"/>
    <property type="project" value="GO_Central"/>
</dbReference>
<dbReference type="AlphaFoldDB" id="A0A9K3HGX7"/>
<evidence type="ECO:0000256" key="1">
    <source>
        <dbReference type="ARBA" id="ARBA00005771"/>
    </source>
</evidence>